<feature type="transmembrane region" description="Helical" evidence="7">
    <location>
        <begin position="311"/>
        <end position="330"/>
    </location>
</feature>
<feature type="transmembrane region" description="Helical" evidence="7">
    <location>
        <begin position="62"/>
        <end position="79"/>
    </location>
</feature>
<evidence type="ECO:0000256" key="7">
    <source>
        <dbReference type="SAM" id="Phobius"/>
    </source>
</evidence>
<reference evidence="9 10" key="1">
    <citation type="journal article" date="2011" name="J. Bacteriol.">
        <title>Complete genome of the cellulolytic ruminal bacterium Ruminococcus albus 7.</title>
        <authorList>
            <person name="Suen G."/>
            <person name="Stevenson D.M."/>
            <person name="Bruce D.C."/>
            <person name="Chertkov O."/>
            <person name="Copeland A."/>
            <person name="Cheng J.F."/>
            <person name="Detter C."/>
            <person name="Detter J.C."/>
            <person name="Goodwin L.A."/>
            <person name="Han C.S."/>
            <person name="Hauser L.J."/>
            <person name="Ivanova N.N."/>
            <person name="Kyrpides N.C."/>
            <person name="Land M.L."/>
            <person name="Lapidus A."/>
            <person name="Lucas S."/>
            <person name="Ovchinnikova G."/>
            <person name="Pitluck S."/>
            <person name="Tapia R."/>
            <person name="Woyke T."/>
            <person name="Boyum J."/>
            <person name="Mead D."/>
            <person name="Weimer P.J."/>
        </authorList>
    </citation>
    <scope>NUCLEOTIDE SEQUENCE [LARGE SCALE GENOMIC DNA]</scope>
    <source>
        <strain evidence="10">ATCC 27210 / DSM 20455 / JCM 14654 / NCDO 2250 / 7</strain>
    </source>
</reference>
<dbReference type="PANTHER" id="PTHR40074:SF2">
    <property type="entry name" value="O-ACETYLTRANSFERASE WECH"/>
    <property type="match status" value="1"/>
</dbReference>
<comment type="subcellular location">
    <subcellularLocation>
        <location evidence="1">Cell membrane</location>
        <topology evidence="1">Multi-pass membrane protein</topology>
    </subcellularLocation>
</comment>
<evidence type="ECO:0000256" key="1">
    <source>
        <dbReference type="ARBA" id="ARBA00004651"/>
    </source>
</evidence>
<evidence type="ECO:0000259" key="8">
    <source>
        <dbReference type="Pfam" id="PF01757"/>
    </source>
</evidence>
<evidence type="ECO:0000256" key="3">
    <source>
        <dbReference type="ARBA" id="ARBA00022475"/>
    </source>
</evidence>
<keyword evidence="6 7" id="KW-0472">Membrane</keyword>
<gene>
    <name evidence="9" type="ordered locus">Rumal_1490</name>
</gene>
<sequence length="369" mass="41570">MTLSHSDMVKDAEKKSRVLYFSRLKALACIAVVVLHGCYMAGGAFARDNIQRMTVLFTVRNLMYWAVPAFMMVSGALMLDEKRKTDIKKVFGKYLPRMLIALFAFGIIFAVYDHAVYQKDFVPSHLWEGVRHAVFDTFTENGMSWSHTWYLYLMISFYLMLPVYRIITRSADKKELMYLLGVLFAANSAITAAKTALGCNTLVFSIFTGTIFPLFFFLGYAIHSGKVKIGNVLSIVFILIGAAGMIIMTYYRLHTDDPVMADRIKNIADQYFAPHTVLASAGVFALFKSTDKGKEIPVLDKLAAEIDKCSFGIYLIHMVVYKHIFAVMKFDPFAHGGAGMLILVMLAAFIISYAITRVLKFVPFIKNII</sequence>
<comment type="similarity">
    <text evidence="2">Belongs to the acyltransferase 3 family.</text>
</comment>
<dbReference type="STRING" id="697329.Rumal_1490"/>
<feature type="transmembrane region" description="Helical" evidence="7">
    <location>
        <begin position="271"/>
        <end position="290"/>
    </location>
</feature>
<proteinExistence type="inferred from homology"/>
<evidence type="ECO:0000256" key="5">
    <source>
        <dbReference type="ARBA" id="ARBA00022989"/>
    </source>
</evidence>
<feature type="transmembrane region" description="Helical" evidence="7">
    <location>
        <begin position="99"/>
        <end position="117"/>
    </location>
</feature>
<dbReference type="Pfam" id="PF01757">
    <property type="entry name" value="Acyl_transf_3"/>
    <property type="match status" value="1"/>
</dbReference>
<feature type="transmembrane region" description="Helical" evidence="7">
    <location>
        <begin position="176"/>
        <end position="196"/>
    </location>
</feature>
<keyword evidence="3" id="KW-1003">Cell membrane</keyword>
<dbReference type="RefSeq" id="WP_013498156.1">
    <property type="nucleotide sequence ID" value="NC_014833.1"/>
</dbReference>
<dbReference type="InterPro" id="IPR002656">
    <property type="entry name" value="Acyl_transf_3_dom"/>
</dbReference>
<dbReference type="GO" id="GO:0009246">
    <property type="term" value="P:enterobacterial common antigen biosynthetic process"/>
    <property type="evidence" value="ECO:0007669"/>
    <property type="project" value="TreeGrafter"/>
</dbReference>
<evidence type="ECO:0000256" key="4">
    <source>
        <dbReference type="ARBA" id="ARBA00022692"/>
    </source>
</evidence>
<organism evidence="9 10">
    <name type="scientific">Ruminococcus albus (strain ATCC 27210 / DSM 20455 / JCM 14654 / NCDO 2250 / 7)</name>
    <dbReference type="NCBI Taxonomy" id="697329"/>
    <lineage>
        <taxon>Bacteria</taxon>
        <taxon>Bacillati</taxon>
        <taxon>Bacillota</taxon>
        <taxon>Clostridia</taxon>
        <taxon>Eubacteriales</taxon>
        <taxon>Oscillospiraceae</taxon>
        <taxon>Ruminococcus</taxon>
    </lineage>
</organism>
<keyword evidence="9" id="KW-0012">Acyltransferase</keyword>
<dbReference type="eggNOG" id="COG3274">
    <property type="taxonomic scope" value="Bacteria"/>
</dbReference>
<evidence type="ECO:0000313" key="10">
    <source>
        <dbReference type="Proteomes" id="UP000006919"/>
    </source>
</evidence>
<evidence type="ECO:0000256" key="2">
    <source>
        <dbReference type="ARBA" id="ARBA00007400"/>
    </source>
</evidence>
<accession>E6UGF3</accession>
<dbReference type="GO" id="GO:0016413">
    <property type="term" value="F:O-acetyltransferase activity"/>
    <property type="evidence" value="ECO:0007669"/>
    <property type="project" value="TreeGrafter"/>
</dbReference>
<dbReference type="KEGG" id="ral:Rumal_1490"/>
<dbReference type="GO" id="GO:0005886">
    <property type="term" value="C:plasma membrane"/>
    <property type="evidence" value="ECO:0007669"/>
    <property type="project" value="UniProtKB-SubCell"/>
</dbReference>
<keyword evidence="5 7" id="KW-1133">Transmembrane helix</keyword>
<evidence type="ECO:0000256" key="6">
    <source>
        <dbReference type="ARBA" id="ARBA00023136"/>
    </source>
</evidence>
<feature type="domain" description="Acyltransferase 3" evidence="8">
    <location>
        <begin position="21"/>
        <end position="356"/>
    </location>
</feature>
<keyword evidence="4 7" id="KW-0812">Transmembrane</keyword>
<dbReference type="Proteomes" id="UP000006919">
    <property type="component" value="Chromosome"/>
</dbReference>
<dbReference type="PANTHER" id="PTHR40074">
    <property type="entry name" value="O-ACETYLTRANSFERASE WECH"/>
    <property type="match status" value="1"/>
</dbReference>
<feature type="transmembrane region" description="Helical" evidence="7">
    <location>
        <begin position="149"/>
        <end position="167"/>
    </location>
</feature>
<dbReference type="AlphaFoldDB" id="E6UGF3"/>
<feature type="transmembrane region" description="Helical" evidence="7">
    <location>
        <begin position="229"/>
        <end position="251"/>
    </location>
</feature>
<feature type="transmembrane region" description="Helical" evidence="7">
    <location>
        <begin position="336"/>
        <end position="356"/>
    </location>
</feature>
<feature type="transmembrane region" description="Helical" evidence="7">
    <location>
        <begin position="202"/>
        <end position="222"/>
    </location>
</feature>
<keyword evidence="9" id="KW-0808">Transferase</keyword>
<evidence type="ECO:0000313" key="9">
    <source>
        <dbReference type="EMBL" id="ADU21991.1"/>
    </source>
</evidence>
<dbReference type="HOGENOM" id="CLU_047714_0_2_9"/>
<name>E6UGF3_RUMA7</name>
<dbReference type="EMBL" id="CP002403">
    <property type="protein sequence ID" value="ADU21991.1"/>
    <property type="molecule type" value="Genomic_DNA"/>
</dbReference>
<protein>
    <submittedName>
        <fullName evidence="9">Acyltransferase 3</fullName>
    </submittedName>
</protein>